<dbReference type="Gene3D" id="1.10.150.650">
    <property type="match status" value="1"/>
</dbReference>
<evidence type="ECO:0000313" key="3">
    <source>
        <dbReference type="Proteomes" id="UP000664344"/>
    </source>
</evidence>
<organism evidence="2 3">
    <name type="scientific">Marinobacter daepoensis</name>
    <dbReference type="NCBI Taxonomy" id="262077"/>
    <lineage>
        <taxon>Bacteria</taxon>
        <taxon>Pseudomonadati</taxon>
        <taxon>Pseudomonadota</taxon>
        <taxon>Gammaproteobacteria</taxon>
        <taxon>Pseudomonadales</taxon>
        <taxon>Marinobacteraceae</taxon>
        <taxon>Marinobacter</taxon>
    </lineage>
</organism>
<evidence type="ECO:0000259" key="1">
    <source>
        <dbReference type="SMART" id="SM00481"/>
    </source>
</evidence>
<name>A0ABS3BCG0_9GAMM</name>
<comment type="caution">
    <text evidence="2">The sequence shown here is derived from an EMBL/GenBank/DDBJ whole genome shotgun (WGS) entry which is preliminary data.</text>
</comment>
<dbReference type="InterPro" id="IPR052018">
    <property type="entry name" value="PHP_domain"/>
</dbReference>
<evidence type="ECO:0000313" key="2">
    <source>
        <dbReference type="EMBL" id="MBN7769508.1"/>
    </source>
</evidence>
<dbReference type="EMBL" id="JAFKDB010000008">
    <property type="protein sequence ID" value="MBN7769508.1"/>
    <property type="molecule type" value="Genomic_DNA"/>
</dbReference>
<dbReference type="InterPro" id="IPR003141">
    <property type="entry name" value="Pol/His_phosphatase_N"/>
</dbReference>
<reference evidence="2 3" key="1">
    <citation type="submission" date="2021-02" db="EMBL/GenBank/DDBJ databases">
        <title>PHA producing bacteria isolated from coastal sediment in Guangdong, Shenzhen.</title>
        <authorList>
            <person name="Zheng W."/>
            <person name="Yu S."/>
            <person name="Huang Y."/>
        </authorList>
    </citation>
    <scope>NUCLEOTIDE SEQUENCE [LARGE SCALE GENOMIC DNA]</scope>
    <source>
        <strain evidence="2 3">TN21-5</strain>
    </source>
</reference>
<accession>A0ABS3BCG0</accession>
<dbReference type="Proteomes" id="UP000664344">
    <property type="component" value="Unassembled WGS sequence"/>
</dbReference>
<dbReference type="SUPFAM" id="SSF89550">
    <property type="entry name" value="PHP domain-like"/>
    <property type="match status" value="1"/>
</dbReference>
<gene>
    <name evidence="2" type="ORF">JYP53_06285</name>
</gene>
<dbReference type="SMART" id="SM00481">
    <property type="entry name" value="POLIIIAc"/>
    <property type="match status" value="1"/>
</dbReference>
<sequence length="302" mass="32852">MLLHWGPLCHSGLFVTIPQDSRVCIDLHCHSTASDGALPPEALVARAADMGVSHLALTDHDTVAGLNAAREAASGLGLRLINGIELSCVWRSHTIHIVGLDFDESAPGFVAALKRQNDNRWQRARLIADRLGRLQVEDLLAKATQVAGGDVPGRPHFAQVLVDEGVVPKTMHAFKRFLGTGKPGDVKACWPELDEVVEWILSAGGIAVLAHPRKYRLTATRLRSLVADFRRSGGQGIEVSVSGQSSGDLGFVAELARREQLWASQGSDFHFPGAPWCELGRIMKMPDGLEPVWHHFRQPVEA</sequence>
<keyword evidence="3" id="KW-1185">Reference proteome</keyword>
<protein>
    <submittedName>
        <fullName evidence="2">PHP domain-containing protein</fullName>
    </submittedName>
</protein>
<dbReference type="InterPro" id="IPR004013">
    <property type="entry name" value="PHP_dom"/>
</dbReference>
<proteinExistence type="predicted"/>
<dbReference type="Gene3D" id="3.20.20.140">
    <property type="entry name" value="Metal-dependent hydrolases"/>
    <property type="match status" value="1"/>
</dbReference>
<dbReference type="Pfam" id="PF02811">
    <property type="entry name" value="PHP"/>
    <property type="match status" value="1"/>
</dbReference>
<dbReference type="PANTHER" id="PTHR42924">
    <property type="entry name" value="EXONUCLEASE"/>
    <property type="match status" value="1"/>
</dbReference>
<dbReference type="PANTHER" id="PTHR42924:SF3">
    <property type="entry name" value="POLYMERASE_HISTIDINOL PHOSPHATASE N-TERMINAL DOMAIN-CONTAINING PROTEIN"/>
    <property type="match status" value="1"/>
</dbReference>
<feature type="domain" description="Polymerase/histidinol phosphatase N-terminal" evidence="1">
    <location>
        <begin position="25"/>
        <end position="90"/>
    </location>
</feature>
<dbReference type="InterPro" id="IPR016195">
    <property type="entry name" value="Pol/histidinol_Pase-like"/>
</dbReference>
<dbReference type="CDD" id="cd07438">
    <property type="entry name" value="PHP_HisPPase_AMP"/>
    <property type="match status" value="1"/>
</dbReference>